<evidence type="ECO:0000313" key="2">
    <source>
        <dbReference type="Proteomes" id="UP000008730"/>
    </source>
</evidence>
<reference evidence="1 2" key="1">
    <citation type="journal article" date="2010" name="Virol. J.">
        <title>Genomes of the T4-related bacteriophages as windows on microbial genome evolution.</title>
        <authorList>
            <person name="Petrov V.M."/>
            <person name="Ratnayaka S."/>
            <person name="Nolan J.M."/>
            <person name="Miller E.S."/>
            <person name="Karam J.D."/>
        </authorList>
    </citation>
    <scope>NUCLEOTIDE SEQUENCE [LARGE SCALE GENOMIC DNA]</scope>
</reference>
<gene>
    <name evidence="1" type="ORF">Acj61p149</name>
</gene>
<dbReference type="Proteomes" id="UP000008730">
    <property type="component" value="Segment"/>
</dbReference>
<dbReference type="EMBL" id="GU911519">
    <property type="protein sequence ID" value="ADG36114.1"/>
    <property type="molecule type" value="Genomic_DNA"/>
</dbReference>
<organism evidence="1 2">
    <name type="scientific">Acinetobacter phage Acj61</name>
    <dbReference type="NCBI Taxonomy" id="760732"/>
    <lineage>
        <taxon>Viruses</taxon>
        <taxon>Duplodnaviria</taxon>
        <taxon>Heunggongvirae</taxon>
        <taxon>Uroviricota</taxon>
        <taxon>Caudoviricetes</taxon>
        <taxon>Pantevenvirales</taxon>
        <taxon>Straboviridae</taxon>
        <taxon>Twarogvirinae</taxon>
        <taxon>Lasallevirus</taxon>
        <taxon>Lasallevirus Acj61</taxon>
        <taxon>Acinetobacter virus Acj61</taxon>
    </lineage>
</organism>
<dbReference type="KEGG" id="vg:9926040"/>
<sequence length="146" mass="16151">MAKIILTVDTRLPQATNTRRFVLDTENIVGLFKDVHGNTGVVFKPAAVAQPKSVYVTETFEELAETLQLENPNKTVVTVNHKVQQSLIAQFVLDVRKLVGVVENHLGTQLTIKTSENAVPTLAFVTEDFDEIASLYIDGPFDPELD</sequence>
<keyword evidence="2" id="KW-1185">Reference proteome</keyword>
<name>E5E4D0_9CAUD</name>
<evidence type="ECO:0000313" key="1">
    <source>
        <dbReference type="EMBL" id="ADG36114.1"/>
    </source>
</evidence>
<dbReference type="GeneID" id="9926040"/>
<proteinExistence type="predicted"/>
<accession>E5E4D0</accession>
<protein>
    <submittedName>
        <fullName evidence="1">Conserved hypothetical phage protein</fullName>
    </submittedName>
</protein>
<dbReference type="RefSeq" id="YP_004009766.1">
    <property type="nucleotide sequence ID" value="NC_014661.1"/>
</dbReference>